<gene>
    <name evidence="2" type="ORF">CHRIB12_LOCUS15818</name>
    <name evidence="3" type="ORF">CHRIB12_LOCUS23833</name>
</gene>
<evidence type="ECO:0000256" key="1">
    <source>
        <dbReference type="SAM" id="MobiDB-lite"/>
    </source>
</evidence>
<proteinExistence type="predicted"/>
<evidence type="ECO:0000313" key="4">
    <source>
        <dbReference type="Proteomes" id="UP000684084"/>
    </source>
</evidence>
<sequence length="73" mass="8293">MGKGGRVERGIEEGSGRHPTNGTKIHLGGFPKNRKKEPRFTGGDIYLFLLRTFTHLPVDFKTFCLLILFFGKR</sequence>
<dbReference type="EMBL" id="CAGKOT010000098">
    <property type="protein sequence ID" value="CAB5395413.1"/>
    <property type="molecule type" value="Genomic_DNA"/>
</dbReference>
<feature type="region of interest" description="Disordered" evidence="1">
    <location>
        <begin position="1"/>
        <end position="37"/>
    </location>
</feature>
<dbReference type="AlphaFoldDB" id="A0A916ECS2"/>
<evidence type="ECO:0000313" key="3">
    <source>
        <dbReference type="EMBL" id="CAB5395413.1"/>
    </source>
</evidence>
<comment type="caution">
    <text evidence="2">The sequence shown here is derived from an EMBL/GenBank/DDBJ whole genome shotgun (WGS) entry which is preliminary data.</text>
</comment>
<accession>A0A916ECS2</accession>
<evidence type="ECO:0000313" key="2">
    <source>
        <dbReference type="EMBL" id="CAB5377644.1"/>
    </source>
</evidence>
<reference evidence="2" key="1">
    <citation type="submission" date="2020-05" db="EMBL/GenBank/DDBJ databases">
        <authorList>
            <person name="Rincon C."/>
            <person name="Sanders R I."/>
            <person name="Robbins C."/>
            <person name="Chaturvedi A."/>
        </authorList>
    </citation>
    <scope>NUCLEOTIDE SEQUENCE</scope>
    <source>
        <strain evidence="2">CHB12</strain>
    </source>
</reference>
<dbReference type="OrthoDB" id="2453908at2759"/>
<name>A0A916ECS2_9GLOM</name>
<organism evidence="2 4">
    <name type="scientific">Rhizophagus irregularis</name>
    <dbReference type="NCBI Taxonomy" id="588596"/>
    <lineage>
        <taxon>Eukaryota</taxon>
        <taxon>Fungi</taxon>
        <taxon>Fungi incertae sedis</taxon>
        <taxon>Mucoromycota</taxon>
        <taxon>Glomeromycotina</taxon>
        <taxon>Glomeromycetes</taxon>
        <taxon>Glomerales</taxon>
        <taxon>Glomeraceae</taxon>
        <taxon>Rhizophagus</taxon>
    </lineage>
</organism>
<dbReference type="EMBL" id="CAGKOT010000038">
    <property type="protein sequence ID" value="CAB5377644.1"/>
    <property type="molecule type" value="Genomic_DNA"/>
</dbReference>
<protein>
    <submittedName>
        <fullName evidence="2">Uncharacterized protein</fullName>
    </submittedName>
</protein>
<feature type="compositionally biased region" description="Basic and acidic residues" evidence="1">
    <location>
        <begin position="1"/>
        <end position="16"/>
    </location>
</feature>
<dbReference type="Proteomes" id="UP000684084">
    <property type="component" value="Unassembled WGS sequence"/>
</dbReference>